<dbReference type="InterPro" id="IPR001296">
    <property type="entry name" value="Glyco_trans_1"/>
</dbReference>
<dbReference type="Pfam" id="PF00534">
    <property type="entry name" value="Glycos_transf_1"/>
    <property type="match status" value="1"/>
</dbReference>
<evidence type="ECO:0000259" key="5">
    <source>
        <dbReference type="Pfam" id="PF00534"/>
    </source>
</evidence>
<evidence type="ECO:0000256" key="2">
    <source>
        <dbReference type="ARBA" id="ARBA00022676"/>
    </source>
</evidence>
<evidence type="ECO:0000256" key="3">
    <source>
        <dbReference type="ARBA" id="ARBA00022679"/>
    </source>
</evidence>
<sequence>MKVLHVITGLHAGGAEQQLRLLLRHMPEGVHSEVVALTNPGVVADGLRADGIRVAHLGMRGNRDVAALRRLTREIRAARPDLVHCHLYRACVYGRPAARLAGVRTVLATEHSLLGDVLEGRRVNAGARLLYRATERLGRMTVAVSPDTAGHLAAWGIPRDRITVLPNGVDLARHLVPASARAAQRLLLREELGIPGESWTLGGVGRLVPGKRFDLLVRVLAQLPERARLLLVGAGPEREPLQRLAAGLGVADRVVFAGERADVPEMLYAMDALAAPSEGETFGLVLLEGLAAGLPVLWTNGPALAGLPPEEIPQAPRLPATVAAYAAAAAELMTAPAHGRRPPDVLQDYDVARIAPKLASLYRTLLGDVPPPRALDREARPQTTEEIHA</sequence>
<dbReference type="EMBL" id="JBHSQJ010000031">
    <property type="protein sequence ID" value="MFC5907329.1"/>
    <property type="molecule type" value="Genomic_DNA"/>
</dbReference>
<dbReference type="Proteomes" id="UP001596174">
    <property type="component" value="Unassembled WGS sequence"/>
</dbReference>
<comment type="caution">
    <text evidence="7">The sequence shown here is derived from an EMBL/GenBank/DDBJ whole genome shotgun (WGS) entry which is preliminary data.</text>
</comment>
<feature type="compositionally biased region" description="Basic and acidic residues" evidence="4">
    <location>
        <begin position="374"/>
        <end position="389"/>
    </location>
</feature>
<keyword evidence="3" id="KW-0808">Transferase</keyword>
<keyword evidence="8" id="KW-1185">Reference proteome</keyword>
<dbReference type="Gene3D" id="3.40.50.2000">
    <property type="entry name" value="Glycogen Phosphorylase B"/>
    <property type="match status" value="2"/>
</dbReference>
<evidence type="ECO:0000259" key="6">
    <source>
        <dbReference type="Pfam" id="PF13439"/>
    </source>
</evidence>
<feature type="region of interest" description="Disordered" evidence="4">
    <location>
        <begin position="370"/>
        <end position="389"/>
    </location>
</feature>
<name>A0ABW1FYK9_9ACTN</name>
<protein>
    <recommendedName>
        <fullName evidence="1">D-inositol 3-phosphate glycosyltransferase</fullName>
    </recommendedName>
</protein>
<reference evidence="8" key="1">
    <citation type="journal article" date="2019" name="Int. J. Syst. Evol. Microbiol.">
        <title>The Global Catalogue of Microorganisms (GCM) 10K type strain sequencing project: providing services to taxonomists for standard genome sequencing and annotation.</title>
        <authorList>
            <consortium name="The Broad Institute Genomics Platform"/>
            <consortium name="The Broad Institute Genome Sequencing Center for Infectious Disease"/>
            <person name="Wu L."/>
            <person name="Ma J."/>
        </authorList>
    </citation>
    <scope>NUCLEOTIDE SEQUENCE [LARGE SCALE GENOMIC DNA]</scope>
    <source>
        <strain evidence="8">JCM 4816</strain>
    </source>
</reference>
<keyword evidence="2" id="KW-0328">Glycosyltransferase</keyword>
<accession>A0ABW1FYK9</accession>
<gene>
    <name evidence="7" type="ORF">ACFP3V_08860</name>
</gene>
<dbReference type="Pfam" id="PF13439">
    <property type="entry name" value="Glyco_transf_4"/>
    <property type="match status" value="1"/>
</dbReference>
<feature type="domain" description="Glycosyltransferase subfamily 4-like N-terminal" evidence="6">
    <location>
        <begin position="13"/>
        <end position="173"/>
    </location>
</feature>
<dbReference type="InterPro" id="IPR028098">
    <property type="entry name" value="Glyco_trans_4-like_N"/>
</dbReference>
<dbReference type="PANTHER" id="PTHR12526:SF635">
    <property type="entry name" value="GLYCOSYL TRANSFERASE GROUP 1"/>
    <property type="match status" value="1"/>
</dbReference>
<dbReference type="SUPFAM" id="SSF53756">
    <property type="entry name" value="UDP-Glycosyltransferase/glycogen phosphorylase"/>
    <property type="match status" value="1"/>
</dbReference>
<dbReference type="RefSeq" id="WP_380581632.1">
    <property type="nucleotide sequence ID" value="NZ_JBHSQJ010000031.1"/>
</dbReference>
<evidence type="ECO:0000256" key="1">
    <source>
        <dbReference type="ARBA" id="ARBA00021292"/>
    </source>
</evidence>
<feature type="domain" description="Glycosyl transferase family 1" evidence="5">
    <location>
        <begin position="188"/>
        <end position="302"/>
    </location>
</feature>
<proteinExistence type="predicted"/>
<evidence type="ECO:0000256" key="4">
    <source>
        <dbReference type="SAM" id="MobiDB-lite"/>
    </source>
</evidence>
<evidence type="ECO:0000313" key="8">
    <source>
        <dbReference type="Proteomes" id="UP001596174"/>
    </source>
</evidence>
<dbReference type="PANTHER" id="PTHR12526">
    <property type="entry name" value="GLYCOSYLTRANSFERASE"/>
    <property type="match status" value="1"/>
</dbReference>
<evidence type="ECO:0000313" key="7">
    <source>
        <dbReference type="EMBL" id="MFC5907329.1"/>
    </source>
</evidence>
<organism evidence="7 8">
    <name type="scientific">Streptacidiphilus monticola</name>
    <dbReference type="NCBI Taxonomy" id="2161674"/>
    <lineage>
        <taxon>Bacteria</taxon>
        <taxon>Bacillati</taxon>
        <taxon>Actinomycetota</taxon>
        <taxon>Actinomycetes</taxon>
        <taxon>Kitasatosporales</taxon>
        <taxon>Streptomycetaceae</taxon>
        <taxon>Streptacidiphilus</taxon>
    </lineage>
</organism>